<reference evidence="1 2" key="1">
    <citation type="submission" date="2018-04" db="EMBL/GenBank/DDBJ databases">
        <title>Large scale genomics of bovine and human commensal E. coli to reveal the emerging process of EHEC.</title>
        <authorList>
            <person name="Arimizu Y."/>
            <person name="Ogura Y."/>
        </authorList>
    </citation>
    <scope>NUCLEOTIDE SEQUENCE [LARGE SCALE GENOMIC DNA]</scope>
    <source>
        <strain evidence="1 2">KK-P061</strain>
    </source>
</reference>
<comment type="caution">
    <text evidence="1">The sequence shown here is derived from an EMBL/GenBank/DDBJ whole genome shotgun (WGS) entry which is preliminary data.</text>
</comment>
<dbReference type="AlphaFoldDB" id="A0A2I6K0G4"/>
<proteinExistence type="predicted"/>
<dbReference type="RefSeq" id="WP_000136564.1">
    <property type="nucleotide sequence ID" value="NZ_AP018796.1"/>
</dbReference>
<evidence type="ECO:0000313" key="1">
    <source>
        <dbReference type="EMBL" id="GDH51621.1"/>
    </source>
</evidence>
<accession>A0A2I6K0G4</accession>
<protein>
    <submittedName>
        <fullName evidence="1">Uncharacterized protein</fullName>
    </submittedName>
</protein>
<sequence length="149" mass="17703">MTEKHAKKSHSHAIDLTEPESVVRFVSVRGRATLYIPDEHLHHCDKHKLPILIVWKRTVYADVTWLNDSLMLIHRDLFEREEFRRDIEERAGKIYEKYAANSKRAARAITYHFMTLYDLKAEDAEKAACDLFDMTMGIIQEYRNKERRP</sequence>
<dbReference type="EMBL" id="BFXY01000109">
    <property type="protein sequence ID" value="GDH51621.1"/>
    <property type="molecule type" value="Genomic_DNA"/>
</dbReference>
<name>A0A2I6K0G4_ECOLX</name>
<dbReference type="Proteomes" id="UP000303027">
    <property type="component" value="Unassembled WGS sequence"/>
</dbReference>
<organism evidence="1 2">
    <name type="scientific">Escherichia coli</name>
    <dbReference type="NCBI Taxonomy" id="562"/>
    <lineage>
        <taxon>Bacteria</taxon>
        <taxon>Pseudomonadati</taxon>
        <taxon>Pseudomonadota</taxon>
        <taxon>Gammaproteobacteria</taxon>
        <taxon>Enterobacterales</taxon>
        <taxon>Enterobacteriaceae</taxon>
        <taxon>Escherichia</taxon>
    </lineage>
</organism>
<evidence type="ECO:0000313" key="2">
    <source>
        <dbReference type="Proteomes" id="UP000303027"/>
    </source>
</evidence>
<gene>
    <name evidence="1" type="ORF">BvCmsKKP061_03476</name>
</gene>